<feature type="transmembrane region" description="Helical" evidence="1">
    <location>
        <begin position="6"/>
        <end position="28"/>
    </location>
</feature>
<dbReference type="Gene3D" id="3.30.565.10">
    <property type="entry name" value="Histidine kinase-like ATPase, C-terminal domain"/>
    <property type="match status" value="1"/>
</dbReference>
<evidence type="ECO:0000313" key="4">
    <source>
        <dbReference type="Proteomes" id="UP001451571"/>
    </source>
</evidence>
<dbReference type="Pfam" id="PF14501">
    <property type="entry name" value="HATPase_c_5"/>
    <property type="match status" value="1"/>
</dbReference>
<dbReference type="SUPFAM" id="SSF55874">
    <property type="entry name" value="ATPase domain of HSP90 chaperone/DNA topoisomerase II/histidine kinase"/>
    <property type="match status" value="1"/>
</dbReference>
<evidence type="ECO:0000259" key="2">
    <source>
        <dbReference type="Pfam" id="PF14501"/>
    </source>
</evidence>
<accession>A0ABZ3F0S4</accession>
<keyword evidence="1" id="KW-1133">Transmembrane helix</keyword>
<dbReference type="RefSeq" id="WP_342759700.1">
    <property type="nucleotide sequence ID" value="NZ_CP146256.1"/>
</dbReference>
<sequence length="409" mass="46604">MEHVTFIIKFILLFIGTSTINFLTIVRLLKVKRKWWAKAVLFVITCLISGMIIYISDWGNLPLTFLIFMAGIMVSSEGSLTEKMTIGLMISSTIFSGNAIIDNFLTMHIDGKSEFRLLMAILLYLEIRVFAPVRKSDLSPSMWKLLLLLTATPIGIVLSVILLSEYQTNFMENKNLYFTLLLIALFSFAGLLWTFTMLSKQRSLEQQIMYEEINRKYYDAMKQQHFEIRRLKHDMANHLHTLSALPSDRKDVYIQELLENDAVTKALIYCGDPTVNAVLTVKEEKMKKDNIHFNAKVEIPGELPLNKADVCALFANALDNAIEACNNISDESRYIILESHWQKGMFVLSMKNPTTNIVVDGNIPITTKLDVKNHGIGLASIQEIVKQQNGNIQIKTEGNLFDLFLYFPV</sequence>
<dbReference type="PANTHER" id="PTHR40448">
    <property type="entry name" value="TWO-COMPONENT SENSOR HISTIDINE KINASE"/>
    <property type="match status" value="1"/>
</dbReference>
<evidence type="ECO:0000256" key="1">
    <source>
        <dbReference type="SAM" id="Phobius"/>
    </source>
</evidence>
<organism evidence="3 4">
    <name type="scientific">Kineothrix sedimenti</name>
    <dbReference type="NCBI Taxonomy" id="3123317"/>
    <lineage>
        <taxon>Bacteria</taxon>
        <taxon>Bacillati</taxon>
        <taxon>Bacillota</taxon>
        <taxon>Clostridia</taxon>
        <taxon>Lachnospirales</taxon>
        <taxon>Lachnospiraceae</taxon>
        <taxon>Kineothrix</taxon>
    </lineage>
</organism>
<feature type="transmembrane region" description="Helical" evidence="1">
    <location>
        <begin position="145"/>
        <end position="164"/>
    </location>
</feature>
<dbReference type="Proteomes" id="UP001451571">
    <property type="component" value="Chromosome"/>
</dbReference>
<protein>
    <submittedName>
        <fullName evidence="3">GHKL domain-containing protein</fullName>
    </submittedName>
</protein>
<feature type="transmembrane region" description="Helical" evidence="1">
    <location>
        <begin position="176"/>
        <end position="198"/>
    </location>
</feature>
<feature type="transmembrane region" description="Helical" evidence="1">
    <location>
        <begin position="61"/>
        <end position="80"/>
    </location>
</feature>
<feature type="transmembrane region" description="Helical" evidence="1">
    <location>
        <begin position="87"/>
        <end position="109"/>
    </location>
</feature>
<name>A0ABZ3F0S4_9FIRM</name>
<keyword evidence="1" id="KW-0812">Transmembrane</keyword>
<dbReference type="InterPro" id="IPR036890">
    <property type="entry name" value="HATPase_C_sf"/>
</dbReference>
<evidence type="ECO:0000313" key="3">
    <source>
        <dbReference type="EMBL" id="XAH76128.1"/>
    </source>
</evidence>
<dbReference type="InterPro" id="IPR032834">
    <property type="entry name" value="NatK-like_C"/>
</dbReference>
<proteinExistence type="predicted"/>
<reference evidence="3 4" key="1">
    <citation type="submission" date="2024-02" db="EMBL/GenBank/DDBJ databases">
        <title>Bacterial strain from lacustrine sediment.</title>
        <authorList>
            <person name="Petit C."/>
            <person name="Fadhlaoui K."/>
        </authorList>
    </citation>
    <scope>NUCLEOTIDE SEQUENCE [LARGE SCALE GENOMIC DNA]</scope>
    <source>
        <strain evidence="3 4">IPX-CK</strain>
    </source>
</reference>
<feature type="transmembrane region" description="Helical" evidence="1">
    <location>
        <begin position="35"/>
        <end position="55"/>
    </location>
</feature>
<keyword evidence="4" id="KW-1185">Reference proteome</keyword>
<gene>
    <name evidence="3" type="ORF">V6984_10330</name>
</gene>
<dbReference type="CDD" id="cd16935">
    <property type="entry name" value="HATPase_AgrC-ComD-like"/>
    <property type="match status" value="1"/>
</dbReference>
<keyword evidence="1" id="KW-0472">Membrane</keyword>
<dbReference type="EMBL" id="CP146256">
    <property type="protein sequence ID" value="XAH76128.1"/>
    <property type="molecule type" value="Genomic_DNA"/>
</dbReference>
<feature type="domain" description="Sensor histidine kinase NatK-like C-terminal" evidence="2">
    <location>
        <begin position="305"/>
        <end position="407"/>
    </location>
</feature>
<dbReference type="PANTHER" id="PTHR40448:SF1">
    <property type="entry name" value="TWO-COMPONENT SENSOR HISTIDINE KINASE"/>
    <property type="match status" value="1"/>
</dbReference>